<dbReference type="EMBL" id="CM010719">
    <property type="protein sequence ID" value="RZC63162.1"/>
    <property type="molecule type" value="Genomic_DNA"/>
</dbReference>
<dbReference type="Proteomes" id="UP000316621">
    <property type="component" value="Chromosome 5"/>
</dbReference>
<sequence>MALTSSSVAVISPQYCTPYRVDLYTARKVEYITEGNYLGAFDINGNTIFKVTTKYSKRHRILVDAAGVPVVSLKPKKFFGRWNAYRGDSTNSKDLLFIVKSSNFIKKIFQFDTYLDVFLASNTSEGVCDFKIKQTCNEISCLIYRGNSDNLIAETLKKKSVQRKDIVSVTVYPNVDYAFVIALHVVLDGINARGGMFRVGGRGDASKSKTPWSHFSWPQSTNLAKPKPREMAPHYGNTFSTYDPEMAKPVPRYDTSLSDLSIYHGNEAD</sequence>
<dbReference type="InterPro" id="IPR025659">
    <property type="entry name" value="Tubby-like_C"/>
</dbReference>
<reference evidence="2 3" key="1">
    <citation type="journal article" date="2018" name="Science">
        <title>The opium poppy genome and morphinan production.</title>
        <authorList>
            <person name="Guo L."/>
            <person name="Winzer T."/>
            <person name="Yang X."/>
            <person name="Li Y."/>
            <person name="Ning Z."/>
            <person name="He Z."/>
            <person name="Teodor R."/>
            <person name="Lu Y."/>
            <person name="Bowser T.A."/>
            <person name="Graham I.A."/>
            <person name="Ye K."/>
        </authorList>
    </citation>
    <scope>NUCLEOTIDE SEQUENCE [LARGE SCALE GENOMIC DNA]</scope>
    <source>
        <strain evidence="3">cv. HN1</strain>
        <tissue evidence="2">Leaves</tissue>
    </source>
</reference>
<dbReference type="InterPro" id="IPR007612">
    <property type="entry name" value="LOR"/>
</dbReference>
<dbReference type="PANTHER" id="PTHR31087">
    <property type="match status" value="1"/>
</dbReference>
<dbReference type="AlphaFoldDB" id="A0A4Y7JT04"/>
<protein>
    <recommendedName>
        <fullName evidence="4">Tubby C-terminal domain-containing protein</fullName>
    </recommendedName>
</protein>
<dbReference type="PANTHER" id="PTHR31087:SF58">
    <property type="entry name" value="OS07G0230700 PROTEIN"/>
    <property type="match status" value="1"/>
</dbReference>
<evidence type="ECO:0008006" key="4">
    <source>
        <dbReference type="Google" id="ProtNLM"/>
    </source>
</evidence>
<evidence type="ECO:0000313" key="3">
    <source>
        <dbReference type="Proteomes" id="UP000316621"/>
    </source>
</evidence>
<dbReference type="Pfam" id="PF04525">
    <property type="entry name" value="LOR"/>
    <property type="match status" value="1"/>
</dbReference>
<name>A0A4Y7JT04_PAPSO</name>
<dbReference type="STRING" id="3469.A0A4Y7JT04"/>
<proteinExistence type="inferred from homology"/>
<evidence type="ECO:0000313" key="2">
    <source>
        <dbReference type="EMBL" id="RZC63162.1"/>
    </source>
</evidence>
<accession>A0A4Y7JT04</accession>
<dbReference type="InterPro" id="IPR038595">
    <property type="entry name" value="LOR_sf"/>
</dbReference>
<organism evidence="2 3">
    <name type="scientific">Papaver somniferum</name>
    <name type="common">Opium poppy</name>
    <dbReference type="NCBI Taxonomy" id="3469"/>
    <lineage>
        <taxon>Eukaryota</taxon>
        <taxon>Viridiplantae</taxon>
        <taxon>Streptophyta</taxon>
        <taxon>Embryophyta</taxon>
        <taxon>Tracheophyta</taxon>
        <taxon>Spermatophyta</taxon>
        <taxon>Magnoliopsida</taxon>
        <taxon>Ranunculales</taxon>
        <taxon>Papaveraceae</taxon>
        <taxon>Papaveroideae</taxon>
        <taxon>Papaver</taxon>
    </lineage>
</organism>
<keyword evidence="3" id="KW-1185">Reference proteome</keyword>
<dbReference type="Gramene" id="RZC63162">
    <property type="protein sequence ID" value="RZC63162"/>
    <property type="gene ID" value="C5167_024927"/>
</dbReference>
<evidence type="ECO:0000256" key="1">
    <source>
        <dbReference type="ARBA" id="ARBA00005437"/>
    </source>
</evidence>
<dbReference type="Gene3D" id="2.40.160.200">
    <property type="entry name" value="LURP1-related"/>
    <property type="match status" value="1"/>
</dbReference>
<gene>
    <name evidence="2" type="ORF">C5167_024927</name>
</gene>
<comment type="similarity">
    <text evidence="1">Belongs to the LOR family.</text>
</comment>
<dbReference type="SUPFAM" id="SSF54518">
    <property type="entry name" value="Tubby C-terminal domain-like"/>
    <property type="match status" value="1"/>
</dbReference>